<dbReference type="Proteomes" id="UP001501469">
    <property type="component" value="Unassembled WGS sequence"/>
</dbReference>
<evidence type="ECO:0000313" key="2">
    <source>
        <dbReference type="Proteomes" id="UP001501469"/>
    </source>
</evidence>
<comment type="caution">
    <text evidence="1">The sequence shown here is derived from an EMBL/GenBank/DDBJ whole genome shotgun (WGS) entry which is preliminary data.</text>
</comment>
<reference evidence="2" key="1">
    <citation type="journal article" date="2019" name="Int. J. Syst. Evol. Microbiol.">
        <title>The Global Catalogue of Microorganisms (GCM) 10K type strain sequencing project: providing services to taxonomists for standard genome sequencing and annotation.</title>
        <authorList>
            <consortium name="The Broad Institute Genomics Platform"/>
            <consortium name="The Broad Institute Genome Sequencing Center for Infectious Disease"/>
            <person name="Wu L."/>
            <person name="Ma J."/>
        </authorList>
    </citation>
    <scope>NUCLEOTIDE SEQUENCE [LARGE SCALE GENOMIC DNA]</scope>
    <source>
        <strain evidence="2">JCM 17225</strain>
    </source>
</reference>
<evidence type="ECO:0000313" key="1">
    <source>
        <dbReference type="EMBL" id="GAA4037654.1"/>
    </source>
</evidence>
<accession>A0ABP7U874</accession>
<name>A0ABP7U874_9BACT</name>
<sequence length="69" mass="7534">MPASNILRRSKPSLIMAELHASPSEEPPAFSYSMPLAKAFAVRPVLRVGDYEVGETYCPGLCGHPGIRY</sequence>
<keyword evidence="2" id="KW-1185">Reference proteome</keyword>
<protein>
    <submittedName>
        <fullName evidence="1">Uncharacterized protein</fullName>
    </submittedName>
</protein>
<proteinExistence type="predicted"/>
<dbReference type="EMBL" id="BAABDK010000017">
    <property type="protein sequence ID" value="GAA4037654.1"/>
    <property type="molecule type" value="Genomic_DNA"/>
</dbReference>
<gene>
    <name evidence="1" type="ORF">GCM10022409_23480</name>
</gene>
<organism evidence="1 2">
    <name type="scientific">Hymenobacter glaciei</name>
    <dbReference type="NCBI Taxonomy" id="877209"/>
    <lineage>
        <taxon>Bacteria</taxon>
        <taxon>Pseudomonadati</taxon>
        <taxon>Bacteroidota</taxon>
        <taxon>Cytophagia</taxon>
        <taxon>Cytophagales</taxon>
        <taxon>Hymenobacteraceae</taxon>
        <taxon>Hymenobacter</taxon>
    </lineage>
</organism>